<comment type="caution">
    <text evidence="9">The sequence shown here is derived from an EMBL/GenBank/DDBJ whole genome shotgun (WGS) entry which is preliminary data.</text>
</comment>
<evidence type="ECO:0000256" key="2">
    <source>
        <dbReference type="ARBA" id="ARBA00007613"/>
    </source>
</evidence>
<keyword evidence="8" id="KW-0732">Signal</keyword>
<organism evidence="9 10">
    <name type="scientific">Coprobacter tertius</name>
    <dbReference type="NCBI Taxonomy" id="2944915"/>
    <lineage>
        <taxon>Bacteria</taxon>
        <taxon>Pseudomonadati</taxon>
        <taxon>Bacteroidota</taxon>
        <taxon>Bacteroidia</taxon>
        <taxon>Bacteroidales</taxon>
        <taxon>Barnesiellaceae</taxon>
        <taxon>Coprobacter</taxon>
    </lineage>
</organism>
<dbReference type="InterPro" id="IPR051906">
    <property type="entry name" value="TolC-like"/>
</dbReference>
<dbReference type="Proteomes" id="UP001205603">
    <property type="component" value="Unassembled WGS sequence"/>
</dbReference>
<evidence type="ECO:0000256" key="6">
    <source>
        <dbReference type="ARBA" id="ARBA00023136"/>
    </source>
</evidence>
<feature type="signal peptide" evidence="8">
    <location>
        <begin position="1"/>
        <end position="21"/>
    </location>
</feature>
<keyword evidence="10" id="KW-1185">Reference proteome</keyword>
<dbReference type="Gene3D" id="1.20.1600.10">
    <property type="entry name" value="Outer membrane efflux proteins (OEP)"/>
    <property type="match status" value="1"/>
</dbReference>
<evidence type="ECO:0000256" key="1">
    <source>
        <dbReference type="ARBA" id="ARBA00004442"/>
    </source>
</evidence>
<dbReference type="SUPFAM" id="SSF56954">
    <property type="entry name" value="Outer membrane efflux proteins (OEP)"/>
    <property type="match status" value="1"/>
</dbReference>
<proteinExistence type="inferred from homology"/>
<name>A0ABT1ME91_9BACT</name>
<evidence type="ECO:0000313" key="10">
    <source>
        <dbReference type="Proteomes" id="UP001205603"/>
    </source>
</evidence>
<comment type="similarity">
    <text evidence="2">Belongs to the outer membrane factor (OMF) (TC 1.B.17) family.</text>
</comment>
<comment type="subcellular location">
    <subcellularLocation>
        <location evidence="1">Cell outer membrane</location>
    </subcellularLocation>
</comment>
<dbReference type="PANTHER" id="PTHR30026">
    <property type="entry name" value="OUTER MEMBRANE PROTEIN TOLC"/>
    <property type="match status" value="1"/>
</dbReference>
<keyword evidence="3" id="KW-0813">Transport</keyword>
<accession>A0ABT1ME91</accession>
<evidence type="ECO:0000256" key="4">
    <source>
        <dbReference type="ARBA" id="ARBA00022452"/>
    </source>
</evidence>
<gene>
    <name evidence="9" type="ORF">NMU02_02355</name>
</gene>
<dbReference type="EMBL" id="JANDHW010000002">
    <property type="protein sequence ID" value="MCP9610933.1"/>
    <property type="molecule type" value="Genomic_DNA"/>
</dbReference>
<dbReference type="InterPro" id="IPR003423">
    <property type="entry name" value="OMP_efflux"/>
</dbReference>
<feature type="chain" id="PRO_5045759577" evidence="8">
    <location>
        <begin position="22"/>
        <end position="267"/>
    </location>
</feature>
<evidence type="ECO:0000256" key="7">
    <source>
        <dbReference type="ARBA" id="ARBA00023237"/>
    </source>
</evidence>
<dbReference type="PANTHER" id="PTHR30026:SF20">
    <property type="entry name" value="OUTER MEMBRANE PROTEIN TOLC"/>
    <property type="match status" value="1"/>
</dbReference>
<evidence type="ECO:0000256" key="3">
    <source>
        <dbReference type="ARBA" id="ARBA00022448"/>
    </source>
</evidence>
<evidence type="ECO:0000313" key="9">
    <source>
        <dbReference type="EMBL" id="MCP9610933.1"/>
    </source>
</evidence>
<keyword evidence="6" id="KW-0472">Membrane</keyword>
<sequence length="267" mass="30115">MNKRLFCIVILILCLPFLGNAQNGRSDVESAKAVIAKLSEIDSISVSESELFDLRDIQLPPLSVFLESVEKHPTVRVYDAKREEAEAELKVEKRKWLDYFRITGNYQYGKLFSANQVTDHDNATSYYTFNGNTNNLYNIGVSMSIPLGDLIGGQKQSVLASKARLRQMEYDYATTVENRKLVVLEAYNKVQQELAVLKAKAEAAVLYNAQMKISEQDFINGKIDIIALSMERSRRSAALVAYESGRVALQNAITLLEMLTNVKIMER</sequence>
<dbReference type="Pfam" id="PF02321">
    <property type="entry name" value="OEP"/>
    <property type="match status" value="1"/>
</dbReference>
<evidence type="ECO:0000256" key="8">
    <source>
        <dbReference type="SAM" id="SignalP"/>
    </source>
</evidence>
<keyword evidence="4" id="KW-1134">Transmembrane beta strand</keyword>
<evidence type="ECO:0000256" key="5">
    <source>
        <dbReference type="ARBA" id="ARBA00022692"/>
    </source>
</evidence>
<reference evidence="9 10" key="1">
    <citation type="submission" date="2022-07" db="EMBL/GenBank/DDBJ databases">
        <title>Fecal culturing of patients with breast cancer.</title>
        <authorList>
            <person name="Teng N.M.Y."/>
            <person name="Kiu R."/>
            <person name="Evans R."/>
            <person name="Baker D.J."/>
            <person name="Zenner C."/>
            <person name="Robinson S.D."/>
            <person name="Hall L.J."/>
        </authorList>
    </citation>
    <scope>NUCLEOTIDE SEQUENCE [LARGE SCALE GENOMIC DNA]</scope>
    <source>
        <strain evidence="9 10">LH1063</strain>
    </source>
</reference>
<protein>
    <submittedName>
        <fullName evidence="9">TolC family protein</fullName>
    </submittedName>
</protein>
<keyword evidence="5" id="KW-0812">Transmembrane</keyword>
<keyword evidence="7" id="KW-0998">Cell outer membrane</keyword>
<dbReference type="RefSeq" id="WP_255025565.1">
    <property type="nucleotide sequence ID" value="NZ_JANDHW010000002.1"/>
</dbReference>